<organism evidence="1 2">
    <name type="scientific">Cohnella yongneupensis</name>
    <dbReference type="NCBI Taxonomy" id="425006"/>
    <lineage>
        <taxon>Bacteria</taxon>
        <taxon>Bacillati</taxon>
        <taxon>Bacillota</taxon>
        <taxon>Bacilli</taxon>
        <taxon>Bacillales</taxon>
        <taxon>Paenibacillaceae</taxon>
        <taxon>Cohnella</taxon>
    </lineage>
</organism>
<dbReference type="RefSeq" id="WP_378110284.1">
    <property type="nucleotide sequence ID" value="NZ_JBHSNC010000010.1"/>
</dbReference>
<dbReference type="InterPro" id="IPR009229">
    <property type="entry name" value="AgrD"/>
</dbReference>
<reference evidence="2" key="1">
    <citation type="journal article" date="2019" name="Int. J. Syst. Evol. Microbiol.">
        <title>The Global Catalogue of Microorganisms (GCM) 10K type strain sequencing project: providing services to taxonomists for standard genome sequencing and annotation.</title>
        <authorList>
            <consortium name="The Broad Institute Genomics Platform"/>
            <consortium name="The Broad Institute Genome Sequencing Center for Infectious Disease"/>
            <person name="Wu L."/>
            <person name="Ma J."/>
        </authorList>
    </citation>
    <scope>NUCLEOTIDE SEQUENCE [LARGE SCALE GENOMIC DNA]</scope>
    <source>
        <strain evidence="2">CGMCC 1.18578</strain>
    </source>
</reference>
<accession>A0ABW0QXY4</accession>
<gene>
    <name evidence="1" type="ORF">ACFPQ4_03145</name>
</gene>
<dbReference type="Proteomes" id="UP001596108">
    <property type="component" value="Unassembled WGS sequence"/>
</dbReference>
<keyword evidence="2" id="KW-1185">Reference proteome</keyword>
<dbReference type="NCBIfam" id="TIGR04223">
    <property type="entry name" value="quorum_AgrD"/>
    <property type="match status" value="1"/>
</dbReference>
<evidence type="ECO:0000313" key="1">
    <source>
        <dbReference type="EMBL" id="MFC5528447.1"/>
    </source>
</evidence>
<sequence length="40" mass="4446">MKKNVFMKISTILGALALLIVSTASWTFVHQDETPAELLK</sequence>
<comment type="caution">
    <text evidence="1">The sequence shown here is derived from an EMBL/GenBank/DDBJ whole genome shotgun (WGS) entry which is preliminary data.</text>
</comment>
<name>A0ABW0QXY4_9BACL</name>
<protein>
    <submittedName>
        <fullName evidence="1">Cyclic lactone autoinducer peptide</fullName>
    </submittedName>
</protein>
<dbReference type="EMBL" id="JBHSNC010000010">
    <property type="protein sequence ID" value="MFC5528447.1"/>
    <property type="molecule type" value="Genomic_DNA"/>
</dbReference>
<evidence type="ECO:0000313" key="2">
    <source>
        <dbReference type="Proteomes" id="UP001596108"/>
    </source>
</evidence>
<proteinExistence type="predicted"/>